<reference evidence="9" key="1">
    <citation type="submission" date="2019-11" db="EMBL/GenBank/DDBJ databases">
        <authorList>
            <person name="Feng L."/>
        </authorList>
    </citation>
    <scope>NUCLEOTIDE SEQUENCE</scope>
    <source>
        <strain evidence="9">BdentiumLFYP24</strain>
    </source>
</reference>
<feature type="transmembrane region" description="Helical" evidence="7">
    <location>
        <begin position="233"/>
        <end position="252"/>
    </location>
</feature>
<evidence type="ECO:0000256" key="2">
    <source>
        <dbReference type="ARBA" id="ARBA00007400"/>
    </source>
</evidence>
<feature type="transmembrane region" description="Helical" evidence="7">
    <location>
        <begin position="264"/>
        <end position="284"/>
    </location>
</feature>
<gene>
    <name evidence="9" type="ORF">BDLFYP24_00057</name>
</gene>
<name>A0A6N2QWF8_9BIFI</name>
<protein>
    <submittedName>
        <fullName evidence="9">Acyltransferase family protein</fullName>
    </submittedName>
</protein>
<organism evidence="9">
    <name type="scientific">Bifidobacterium dentium</name>
    <dbReference type="NCBI Taxonomy" id="1689"/>
    <lineage>
        <taxon>Bacteria</taxon>
        <taxon>Bacillati</taxon>
        <taxon>Actinomycetota</taxon>
        <taxon>Actinomycetes</taxon>
        <taxon>Bifidobacteriales</taxon>
        <taxon>Bifidobacteriaceae</taxon>
        <taxon>Bifidobacterium</taxon>
    </lineage>
</organism>
<feature type="domain" description="Acyltransferase 3" evidence="8">
    <location>
        <begin position="10"/>
        <end position="347"/>
    </location>
</feature>
<feature type="transmembrane region" description="Helical" evidence="7">
    <location>
        <begin position="136"/>
        <end position="155"/>
    </location>
</feature>
<evidence type="ECO:0000259" key="8">
    <source>
        <dbReference type="Pfam" id="PF01757"/>
    </source>
</evidence>
<sequence>MAANETSRVQSIDVLRTLALLCVLSIHSLRAAIAQVNGQDLSGLTGNQIAASCAIGLSTLGVPLFLMISGYLLLDRDYTKERTLTFFKRNLLPLVVSYEIFDLALAMVQYIGAGGVTVADYVKSALFIGPAPMGHLWYMQAIVGAYLLVPLLALLLHAVRERGLEPYAYAVLACLFVCYSVLPSVNQIMALQGNAFRVVSALDMFGITEPRFLLYMVFGYMVRQGFGMRTAPVAVYAGMVAALAVLCVSAAWSNLHADGFQSSLAFTPVVLGGCMLFLAVVRALRGRRIPNALYRPVRSVAVCSYGMYVLHYPIVLFMKYAPLPVHGWALYACIMAVAFIISYAVVWLASRYPLAAKWLFLMK</sequence>
<dbReference type="GO" id="GO:0009246">
    <property type="term" value="P:enterobacterial common antigen biosynthetic process"/>
    <property type="evidence" value="ECO:0007669"/>
    <property type="project" value="TreeGrafter"/>
</dbReference>
<comment type="subcellular location">
    <subcellularLocation>
        <location evidence="1">Cell membrane</location>
        <topology evidence="1">Multi-pass membrane protein</topology>
    </subcellularLocation>
</comment>
<keyword evidence="9" id="KW-0012">Acyltransferase</keyword>
<comment type="similarity">
    <text evidence="2">Belongs to the acyltransferase 3 family.</text>
</comment>
<evidence type="ECO:0000256" key="1">
    <source>
        <dbReference type="ARBA" id="ARBA00004651"/>
    </source>
</evidence>
<feature type="transmembrane region" description="Helical" evidence="7">
    <location>
        <begin position="328"/>
        <end position="349"/>
    </location>
</feature>
<keyword evidence="3" id="KW-1003">Cell membrane</keyword>
<dbReference type="Pfam" id="PF01757">
    <property type="entry name" value="Acyl_transf_3"/>
    <property type="match status" value="1"/>
</dbReference>
<accession>A0A6N2QWF8</accession>
<keyword evidence="9" id="KW-0808">Transferase</keyword>
<dbReference type="InterPro" id="IPR002656">
    <property type="entry name" value="Acyl_transf_3_dom"/>
</dbReference>
<dbReference type="EMBL" id="CACRSP010000001">
    <property type="protein sequence ID" value="VYS72767.1"/>
    <property type="molecule type" value="Genomic_DNA"/>
</dbReference>
<dbReference type="RefSeq" id="WP_156341571.1">
    <property type="nucleotide sequence ID" value="NZ_CACRSP010000001.1"/>
</dbReference>
<keyword evidence="6 7" id="KW-0472">Membrane</keyword>
<dbReference type="GO" id="GO:0016413">
    <property type="term" value="F:O-acetyltransferase activity"/>
    <property type="evidence" value="ECO:0007669"/>
    <property type="project" value="TreeGrafter"/>
</dbReference>
<proteinExistence type="inferred from homology"/>
<keyword evidence="4 7" id="KW-0812">Transmembrane</keyword>
<feature type="transmembrane region" description="Helical" evidence="7">
    <location>
        <begin position="198"/>
        <end position="221"/>
    </location>
</feature>
<dbReference type="AlphaFoldDB" id="A0A6N2QWF8"/>
<evidence type="ECO:0000256" key="7">
    <source>
        <dbReference type="SAM" id="Phobius"/>
    </source>
</evidence>
<keyword evidence="5 7" id="KW-1133">Transmembrane helix</keyword>
<feature type="transmembrane region" description="Helical" evidence="7">
    <location>
        <begin position="296"/>
        <end position="316"/>
    </location>
</feature>
<evidence type="ECO:0000256" key="4">
    <source>
        <dbReference type="ARBA" id="ARBA00022692"/>
    </source>
</evidence>
<feature type="transmembrane region" description="Helical" evidence="7">
    <location>
        <begin position="167"/>
        <end position="186"/>
    </location>
</feature>
<dbReference type="GO" id="GO:0005886">
    <property type="term" value="C:plasma membrane"/>
    <property type="evidence" value="ECO:0007669"/>
    <property type="project" value="UniProtKB-SubCell"/>
</dbReference>
<dbReference type="PANTHER" id="PTHR40074">
    <property type="entry name" value="O-ACETYLTRANSFERASE WECH"/>
    <property type="match status" value="1"/>
</dbReference>
<feature type="transmembrane region" description="Helical" evidence="7">
    <location>
        <begin position="95"/>
        <end position="116"/>
    </location>
</feature>
<dbReference type="PANTHER" id="PTHR40074:SF2">
    <property type="entry name" value="O-ACETYLTRANSFERASE WECH"/>
    <property type="match status" value="1"/>
</dbReference>
<feature type="transmembrane region" description="Helical" evidence="7">
    <location>
        <begin position="48"/>
        <end position="74"/>
    </location>
</feature>
<evidence type="ECO:0000256" key="3">
    <source>
        <dbReference type="ARBA" id="ARBA00022475"/>
    </source>
</evidence>
<evidence type="ECO:0000313" key="9">
    <source>
        <dbReference type="EMBL" id="VYS72767.1"/>
    </source>
</evidence>
<evidence type="ECO:0000256" key="5">
    <source>
        <dbReference type="ARBA" id="ARBA00022989"/>
    </source>
</evidence>
<evidence type="ECO:0000256" key="6">
    <source>
        <dbReference type="ARBA" id="ARBA00023136"/>
    </source>
</evidence>